<dbReference type="KEGG" id="mos:AXE82_00330"/>
<feature type="domain" description="Glycosyl transferase family 25" evidence="1">
    <location>
        <begin position="1"/>
        <end position="176"/>
    </location>
</feature>
<name>A0A378QB40_FAUOS</name>
<evidence type="ECO:0000313" key="2">
    <source>
        <dbReference type="EMBL" id="STY97624.1"/>
    </source>
</evidence>
<keyword evidence="3" id="KW-1185">Reference proteome</keyword>
<gene>
    <name evidence="2" type="primary">lex1</name>
    <name evidence="2" type="ORF">NCTC10465_01408</name>
</gene>
<evidence type="ECO:0000259" key="1">
    <source>
        <dbReference type="Pfam" id="PF01755"/>
    </source>
</evidence>
<dbReference type="EC" id="2.-.-.-" evidence="2"/>
<dbReference type="Pfam" id="PF01755">
    <property type="entry name" value="Glyco_transf_25"/>
    <property type="match status" value="1"/>
</dbReference>
<dbReference type="AlphaFoldDB" id="A0A378QB40"/>
<dbReference type="GeneID" id="35777586"/>
<dbReference type="Proteomes" id="UP000255230">
    <property type="component" value="Unassembled WGS sequence"/>
</dbReference>
<keyword evidence="2" id="KW-0808">Transferase</keyword>
<dbReference type="EMBL" id="UGPY01000001">
    <property type="protein sequence ID" value="STY97624.1"/>
    <property type="molecule type" value="Genomic_DNA"/>
</dbReference>
<proteinExistence type="predicted"/>
<dbReference type="RefSeq" id="WP_062330163.1">
    <property type="nucleotide sequence ID" value="NZ_CBCRZU010000001.1"/>
</dbReference>
<organism evidence="2 3">
    <name type="scientific">Faucicola osloensis</name>
    <name type="common">Moraxella osloensis</name>
    <dbReference type="NCBI Taxonomy" id="34062"/>
    <lineage>
        <taxon>Bacteria</taxon>
        <taxon>Pseudomonadati</taxon>
        <taxon>Pseudomonadota</taxon>
        <taxon>Gammaproteobacteria</taxon>
        <taxon>Moraxellales</taxon>
        <taxon>Moraxellaceae</taxon>
        <taxon>Faucicola</taxon>
    </lineage>
</organism>
<sequence length="233" mass="26557">MLKNYVINVATNTERQAHTQQEFGKKNIPFTFFKAVTPIDTDSVYQQLGLIADTSHCTAGEMACLLSHVSLWQRCLDENLDYIGIFEDDIILGESSQKLLTQIDWLKNHQMDFVKLEKTSRRAYLAKPSEFLYSNTHRVYELRSRHINAAGYILSKVGATQLLTFVRGLSQLEAIDILLFDVKKYPKNIITYQILPAIVIQAKKIATTANQALISSDLRKERGTEIKKEKTSL</sequence>
<dbReference type="InterPro" id="IPR002654">
    <property type="entry name" value="Glyco_trans_25"/>
</dbReference>
<evidence type="ECO:0000313" key="3">
    <source>
        <dbReference type="Proteomes" id="UP000255230"/>
    </source>
</evidence>
<dbReference type="GO" id="GO:0016740">
    <property type="term" value="F:transferase activity"/>
    <property type="evidence" value="ECO:0007669"/>
    <property type="project" value="UniProtKB-KW"/>
</dbReference>
<dbReference type="CDD" id="cd06532">
    <property type="entry name" value="Glyco_transf_25"/>
    <property type="match status" value="1"/>
</dbReference>
<reference evidence="2 3" key="1">
    <citation type="submission" date="2018-06" db="EMBL/GenBank/DDBJ databases">
        <authorList>
            <consortium name="Pathogen Informatics"/>
            <person name="Doyle S."/>
        </authorList>
    </citation>
    <scope>NUCLEOTIDE SEQUENCE [LARGE SCALE GENOMIC DNA]</scope>
    <source>
        <strain evidence="2 3">NCTC10465</strain>
    </source>
</reference>
<accession>A0A378QB40</accession>
<protein>
    <submittedName>
        <fullName evidence="2">Lipooligosaccharide biosynthesis protein lex-1</fullName>
        <ecNumber evidence="2">2.-.-.-</ecNumber>
    </submittedName>
</protein>